<comment type="subcellular location">
    <subcellularLocation>
        <location evidence="1">Cell membrane</location>
        <topology evidence="1">Multi-pass membrane protein</topology>
    </subcellularLocation>
</comment>
<keyword evidence="3 6" id="KW-0812">Transmembrane</keyword>
<evidence type="ECO:0000313" key="8">
    <source>
        <dbReference type="EMBL" id="WAJ70904.1"/>
    </source>
</evidence>
<dbReference type="Pfam" id="PF03176">
    <property type="entry name" value="MMPL"/>
    <property type="match status" value="2"/>
</dbReference>
<evidence type="ECO:0000256" key="5">
    <source>
        <dbReference type="ARBA" id="ARBA00023136"/>
    </source>
</evidence>
<feature type="transmembrane region" description="Helical" evidence="6">
    <location>
        <begin position="711"/>
        <end position="731"/>
    </location>
</feature>
<dbReference type="EMBL" id="CP109965">
    <property type="protein sequence ID" value="WAJ70904.1"/>
    <property type="molecule type" value="Genomic_DNA"/>
</dbReference>
<dbReference type="SUPFAM" id="SSF82866">
    <property type="entry name" value="Multidrug efflux transporter AcrB transmembrane domain"/>
    <property type="match status" value="2"/>
</dbReference>
<evidence type="ECO:0000256" key="3">
    <source>
        <dbReference type="ARBA" id="ARBA00022692"/>
    </source>
</evidence>
<feature type="transmembrane region" description="Helical" evidence="6">
    <location>
        <begin position="253"/>
        <end position="276"/>
    </location>
</feature>
<dbReference type="Gene3D" id="1.20.1640.10">
    <property type="entry name" value="Multidrug efflux transporter AcrB transmembrane domain"/>
    <property type="match status" value="2"/>
</dbReference>
<feature type="transmembrane region" description="Helical" evidence="6">
    <location>
        <begin position="227"/>
        <end position="246"/>
    </location>
</feature>
<feature type="transmembrane region" description="Helical" evidence="6">
    <location>
        <begin position="410"/>
        <end position="426"/>
    </location>
</feature>
<reference evidence="8" key="1">
    <citation type="submission" date="2022-10" db="EMBL/GenBank/DDBJ databases">
        <title>Catenovulum adriacola sp. nov. isolated in the Harbour of Susak.</title>
        <authorList>
            <person name="Schoch T."/>
            <person name="Reich S.J."/>
            <person name="Stoeferle S."/>
            <person name="Flaiz M."/>
            <person name="Kazda M."/>
            <person name="Riedel C.U."/>
            <person name="Duerre P."/>
        </authorList>
    </citation>
    <scope>NUCLEOTIDE SEQUENCE</scope>
    <source>
        <strain evidence="8">TS8</strain>
    </source>
</reference>
<feature type="transmembrane region" description="Helical" evidence="6">
    <location>
        <begin position="663"/>
        <end position="685"/>
    </location>
</feature>
<feature type="transmembrane region" description="Helical" evidence="6">
    <location>
        <begin position="737"/>
        <end position="764"/>
    </location>
</feature>
<sequence length="767" mass="84423">MSKFILLLQNFIFRQRLWVISIFAVLTLIFAYSASQIKLDAAFTKNIPLKHPYMQTYLQYADDFGGANRVLISLCDESGNIYNAGFFDKLKKIHDQLFFIPGVNRSQVLSLFSPSIRFTEIVEQGFTGGPVIPANFVNDKQGLQIVKRNVEKSGQVGRLVSNDYSCAMVTALLLDFDPSTEQPIDTIGFAKQLEQEIRGKYQTQQHSIHIIGFAKMVGDVASGAKEVVMFFGIAILITALLVYFFCHSFRLMLFPVCCSVIAMVWKLGILSLLGFGLDPMSILLPFLIFAIGVSHGVQMINAIGKNVATGLSTLDAAKLSFNTLFLAGFVALLSDCIGFITILSIDIGVIQELAIAASIGVGVIILTNLLLLPVLVSYIKFSPQYLMKVNKSRSAKLWPYLIKLTHHKKAISVVMLAVIVLMFGLVQSQQLKVGDLHAGAPALHEDARYNQDTFLITEKFGVGVDILSVIAETEPDACTDYQVMKNIDDFQWRLTQLPAVQSSISLTSVTKIITAGYNEGNLKWQVLPRNSATLAQSVSRVETSTGLLNTDCSAMQIVLYLTDHKAQTIAQVIETVKQEREHYQLDNLKFSLASGPAGVMAATNEAVKAAQLPMMLYVYSAVFILCLLSFKSLRATIAVVLPLFIVSTLAQALMTYLQIGLTVYTLPVIALGVGIGVDYGIYILSTMSAKLKQGMSLNQAYFEALKERGSAVIFTGLTLAIGVSTWLLSALKFQVDMGILLTFMFIVNMLAAVIILPALCRLFWWKR</sequence>
<evidence type="ECO:0000256" key="1">
    <source>
        <dbReference type="ARBA" id="ARBA00004651"/>
    </source>
</evidence>
<organism evidence="8 9">
    <name type="scientific">Catenovulum adriaticum</name>
    <dbReference type="NCBI Taxonomy" id="2984846"/>
    <lineage>
        <taxon>Bacteria</taxon>
        <taxon>Pseudomonadati</taxon>
        <taxon>Pseudomonadota</taxon>
        <taxon>Gammaproteobacteria</taxon>
        <taxon>Alteromonadales</taxon>
        <taxon>Alteromonadaceae</taxon>
        <taxon>Catenovulum</taxon>
    </lineage>
</organism>
<name>A0ABY7AMX8_9ALTE</name>
<feature type="transmembrane region" description="Helical" evidence="6">
    <location>
        <begin position="353"/>
        <end position="379"/>
    </location>
</feature>
<feature type="transmembrane region" description="Helical" evidence="6">
    <location>
        <begin position="324"/>
        <end position="347"/>
    </location>
</feature>
<dbReference type="PROSITE" id="PS50156">
    <property type="entry name" value="SSD"/>
    <property type="match status" value="1"/>
</dbReference>
<dbReference type="RefSeq" id="WP_268075254.1">
    <property type="nucleotide sequence ID" value="NZ_CP109965.1"/>
</dbReference>
<gene>
    <name evidence="8" type="ORF">OLW01_03595</name>
</gene>
<dbReference type="PANTHER" id="PTHR33406">
    <property type="entry name" value="MEMBRANE PROTEIN MJ1562-RELATED"/>
    <property type="match status" value="1"/>
</dbReference>
<dbReference type="InterPro" id="IPR050545">
    <property type="entry name" value="Mycobact_MmpL"/>
</dbReference>
<dbReference type="InterPro" id="IPR000731">
    <property type="entry name" value="SSD"/>
</dbReference>
<feature type="transmembrane region" description="Helical" evidence="6">
    <location>
        <begin position="282"/>
        <end position="303"/>
    </location>
</feature>
<keyword evidence="4 6" id="KW-1133">Transmembrane helix</keyword>
<protein>
    <submittedName>
        <fullName evidence="8">MMPL family transporter</fullName>
    </submittedName>
</protein>
<evidence type="ECO:0000256" key="2">
    <source>
        <dbReference type="ARBA" id="ARBA00022475"/>
    </source>
</evidence>
<proteinExistence type="predicted"/>
<dbReference type="Proteomes" id="UP001163726">
    <property type="component" value="Chromosome"/>
</dbReference>
<evidence type="ECO:0000259" key="7">
    <source>
        <dbReference type="PROSITE" id="PS50156"/>
    </source>
</evidence>
<evidence type="ECO:0000256" key="6">
    <source>
        <dbReference type="SAM" id="Phobius"/>
    </source>
</evidence>
<keyword evidence="5 6" id="KW-0472">Membrane</keyword>
<evidence type="ECO:0000313" key="9">
    <source>
        <dbReference type="Proteomes" id="UP001163726"/>
    </source>
</evidence>
<dbReference type="InterPro" id="IPR004869">
    <property type="entry name" value="MMPL_dom"/>
</dbReference>
<keyword evidence="2" id="KW-1003">Cell membrane</keyword>
<dbReference type="PANTHER" id="PTHR33406:SF10">
    <property type="entry name" value="SSD DOMAIN-CONTAINING PROTEIN"/>
    <property type="match status" value="1"/>
</dbReference>
<feature type="transmembrane region" description="Helical" evidence="6">
    <location>
        <begin position="637"/>
        <end position="657"/>
    </location>
</feature>
<feature type="transmembrane region" description="Helical" evidence="6">
    <location>
        <begin position="612"/>
        <end position="630"/>
    </location>
</feature>
<accession>A0ABY7AMX8</accession>
<evidence type="ECO:0000256" key="4">
    <source>
        <dbReference type="ARBA" id="ARBA00022989"/>
    </source>
</evidence>
<keyword evidence="9" id="KW-1185">Reference proteome</keyword>
<feature type="domain" description="SSD" evidence="7">
    <location>
        <begin position="251"/>
        <end position="378"/>
    </location>
</feature>